<dbReference type="InterPro" id="IPR058581">
    <property type="entry name" value="TM_HPP"/>
</dbReference>
<comment type="caution">
    <text evidence="3">The sequence shown here is derived from an EMBL/GenBank/DDBJ whole genome shotgun (WGS) entry which is preliminary data.</text>
</comment>
<keyword evidence="1" id="KW-0812">Transmembrane</keyword>
<dbReference type="InterPro" id="IPR007065">
    <property type="entry name" value="HPP"/>
</dbReference>
<dbReference type="EMBL" id="JBHSPX010000002">
    <property type="protein sequence ID" value="MFC6061834.1"/>
    <property type="molecule type" value="Genomic_DNA"/>
</dbReference>
<feature type="transmembrane region" description="Helical" evidence="1">
    <location>
        <begin position="68"/>
        <end position="87"/>
    </location>
</feature>
<feature type="transmembrane region" description="Helical" evidence="1">
    <location>
        <begin position="99"/>
        <end position="125"/>
    </location>
</feature>
<dbReference type="RefSeq" id="WP_031062176.1">
    <property type="nucleotide sequence ID" value="NZ_JBHSPX010000002.1"/>
</dbReference>
<reference evidence="4" key="1">
    <citation type="journal article" date="2019" name="Int. J. Syst. Evol. Microbiol.">
        <title>The Global Catalogue of Microorganisms (GCM) 10K type strain sequencing project: providing services to taxonomists for standard genome sequencing and annotation.</title>
        <authorList>
            <consortium name="The Broad Institute Genomics Platform"/>
            <consortium name="The Broad Institute Genome Sequencing Center for Infectious Disease"/>
            <person name="Wu L."/>
            <person name="Ma J."/>
        </authorList>
    </citation>
    <scope>NUCLEOTIDE SEQUENCE [LARGE SCALE GENOMIC DNA]</scope>
    <source>
        <strain evidence="4">CGMCC 1.15180</strain>
    </source>
</reference>
<dbReference type="Proteomes" id="UP001596139">
    <property type="component" value="Unassembled WGS sequence"/>
</dbReference>
<sequence length="186" mass="18421">MTAPAPTADAPEIAAPALPDATGPVRALRSAAPPRPRPLVLLAATTAIALALLLLAGTGVLIRHPVLIPPLAASAALIAGAPALPLAQPRSVIGGHLLGAAAGFAVVAVAGPGVWSAAAAGALAFGATSLARAPHSPGVATSVIVGFQGPDPLPFLPLLVAATVILTTVGLCLHRLTGRRYPLYWW</sequence>
<evidence type="ECO:0000259" key="2">
    <source>
        <dbReference type="Pfam" id="PF04982"/>
    </source>
</evidence>
<name>A0ABW1MDH9_9ACTN</name>
<dbReference type="PANTHER" id="PTHR33741">
    <property type="entry name" value="TRANSMEMBRANE PROTEIN DDB_G0269096-RELATED"/>
    <property type="match status" value="1"/>
</dbReference>
<evidence type="ECO:0000256" key="1">
    <source>
        <dbReference type="SAM" id="Phobius"/>
    </source>
</evidence>
<evidence type="ECO:0000313" key="3">
    <source>
        <dbReference type="EMBL" id="MFC6061834.1"/>
    </source>
</evidence>
<gene>
    <name evidence="3" type="ORF">ACFP4F_04665</name>
</gene>
<dbReference type="Pfam" id="PF04982">
    <property type="entry name" value="TM_HPP"/>
    <property type="match status" value="1"/>
</dbReference>
<keyword evidence="1" id="KW-1133">Transmembrane helix</keyword>
<evidence type="ECO:0000313" key="4">
    <source>
        <dbReference type="Proteomes" id="UP001596139"/>
    </source>
</evidence>
<proteinExistence type="predicted"/>
<dbReference type="PANTHER" id="PTHR33741:SF5">
    <property type="entry name" value="TRANSMEMBRANE PROTEIN DDB_G0269096-RELATED"/>
    <property type="match status" value="1"/>
</dbReference>
<keyword evidence="1" id="KW-0472">Membrane</keyword>
<accession>A0ABW1MDH9</accession>
<protein>
    <submittedName>
        <fullName evidence="3">HPP family protein</fullName>
    </submittedName>
</protein>
<feature type="transmembrane region" description="Helical" evidence="1">
    <location>
        <begin position="39"/>
        <end position="62"/>
    </location>
</feature>
<feature type="domain" description="HPP transmembrane region" evidence="2">
    <location>
        <begin position="34"/>
        <end position="182"/>
    </location>
</feature>
<feature type="transmembrane region" description="Helical" evidence="1">
    <location>
        <begin position="155"/>
        <end position="173"/>
    </location>
</feature>
<organism evidence="3 4">
    <name type="scientific">Streptomyces ochraceiscleroticus</name>
    <dbReference type="NCBI Taxonomy" id="47761"/>
    <lineage>
        <taxon>Bacteria</taxon>
        <taxon>Bacillati</taxon>
        <taxon>Actinomycetota</taxon>
        <taxon>Actinomycetes</taxon>
        <taxon>Kitasatosporales</taxon>
        <taxon>Streptomycetaceae</taxon>
        <taxon>Streptomyces</taxon>
    </lineage>
</organism>
<keyword evidence="4" id="KW-1185">Reference proteome</keyword>